<dbReference type="GeneID" id="68102335"/>
<gene>
    <name evidence="2" type="ORF">C9374_009881</name>
</gene>
<dbReference type="AlphaFoldDB" id="A0AA88KER2"/>
<feature type="region of interest" description="Disordered" evidence="1">
    <location>
        <begin position="731"/>
        <end position="754"/>
    </location>
</feature>
<feature type="compositionally biased region" description="Polar residues" evidence="1">
    <location>
        <begin position="25"/>
        <end position="63"/>
    </location>
</feature>
<comment type="caution">
    <text evidence="2">The sequence shown here is derived from an EMBL/GenBank/DDBJ whole genome shotgun (WGS) entry which is preliminary data.</text>
</comment>
<feature type="region of interest" description="Disordered" evidence="1">
    <location>
        <begin position="592"/>
        <end position="633"/>
    </location>
</feature>
<feature type="compositionally biased region" description="Low complexity" evidence="1">
    <location>
        <begin position="621"/>
        <end position="632"/>
    </location>
</feature>
<protein>
    <submittedName>
        <fullName evidence="2">Uncharacterized protein</fullName>
    </submittedName>
</protein>
<feature type="region of interest" description="Disordered" evidence="1">
    <location>
        <begin position="1"/>
        <end position="94"/>
    </location>
</feature>
<reference evidence="2 3" key="1">
    <citation type="journal article" date="2018" name="BMC Genomics">
        <title>The genome of Naegleria lovaniensis, the basis for a comparative approach to unravel pathogenicity factors of the human pathogenic amoeba N. fowleri.</title>
        <authorList>
            <person name="Liechti N."/>
            <person name="Schurch N."/>
            <person name="Bruggmann R."/>
            <person name="Wittwer M."/>
        </authorList>
    </citation>
    <scope>NUCLEOTIDE SEQUENCE [LARGE SCALE GENOMIC DNA]</scope>
    <source>
        <strain evidence="2 3">ATCC 30569</strain>
    </source>
</reference>
<dbReference type="SMART" id="SM00320">
    <property type="entry name" value="WD40"/>
    <property type="match status" value="4"/>
</dbReference>
<dbReference type="RefSeq" id="XP_044544432.1">
    <property type="nucleotide sequence ID" value="XM_044700117.1"/>
</dbReference>
<dbReference type="InterPro" id="IPR036322">
    <property type="entry name" value="WD40_repeat_dom_sf"/>
</dbReference>
<dbReference type="GO" id="GO:0006913">
    <property type="term" value="P:nucleocytoplasmic transport"/>
    <property type="evidence" value="ECO:0007669"/>
    <property type="project" value="TreeGrafter"/>
</dbReference>
<feature type="compositionally biased region" description="Low complexity" evidence="1">
    <location>
        <begin position="289"/>
        <end position="334"/>
    </location>
</feature>
<dbReference type="InterPro" id="IPR001680">
    <property type="entry name" value="WD40_rpt"/>
</dbReference>
<feature type="compositionally biased region" description="Polar residues" evidence="1">
    <location>
        <begin position="70"/>
        <end position="81"/>
    </location>
</feature>
<name>A0AA88KER2_NAELO</name>
<dbReference type="GO" id="GO:0005643">
    <property type="term" value="C:nuclear pore"/>
    <property type="evidence" value="ECO:0007669"/>
    <property type="project" value="TreeGrafter"/>
</dbReference>
<dbReference type="Proteomes" id="UP000816034">
    <property type="component" value="Unassembled WGS sequence"/>
</dbReference>
<dbReference type="SUPFAM" id="SSF50978">
    <property type="entry name" value="WD40 repeat-like"/>
    <property type="match status" value="1"/>
</dbReference>
<dbReference type="Gene3D" id="2.130.10.10">
    <property type="entry name" value="YVTN repeat-like/Quinoprotein amine dehydrogenase"/>
    <property type="match status" value="1"/>
</dbReference>
<dbReference type="PANTHER" id="PTHR14494:SF0">
    <property type="entry name" value="ALADIN"/>
    <property type="match status" value="1"/>
</dbReference>
<evidence type="ECO:0000313" key="3">
    <source>
        <dbReference type="Proteomes" id="UP000816034"/>
    </source>
</evidence>
<proteinExistence type="predicted"/>
<feature type="compositionally biased region" description="Low complexity" evidence="1">
    <location>
        <begin position="85"/>
        <end position="94"/>
    </location>
</feature>
<evidence type="ECO:0000256" key="1">
    <source>
        <dbReference type="SAM" id="MobiDB-lite"/>
    </source>
</evidence>
<evidence type="ECO:0000313" key="2">
    <source>
        <dbReference type="EMBL" id="KAG2375258.1"/>
    </source>
</evidence>
<feature type="compositionally biased region" description="Acidic residues" evidence="1">
    <location>
        <begin position="835"/>
        <end position="844"/>
    </location>
</feature>
<accession>A0AA88KER2</accession>
<dbReference type="EMBL" id="PYSW02000039">
    <property type="protein sequence ID" value="KAG2375258.1"/>
    <property type="molecule type" value="Genomic_DNA"/>
</dbReference>
<keyword evidence="3" id="KW-1185">Reference proteome</keyword>
<dbReference type="InterPro" id="IPR045139">
    <property type="entry name" value="Aladin"/>
</dbReference>
<sequence>MSTPTANPKKPPRGHSQAPSPFFLKQQQANTHPSDTTSPNTYSPFQKQQQSPHTSFLSGSRITSPIHHPMTTNTTTSFDQHSFQEEQPSSFQEQQQPFNMSLFQQYSQQQEHYNDSNIFLNHEQHVIIPLSTCSFSTPLFSSIGESTPISPSRSRLSSKLGGELTVGEIEGEVIHISSPHDQLISYYCNRGGVIYPNIIIPHLLYGEESGYSTQQYEDSMMHDHGTNNNNNSSFLSHFIHTSIPLVSSHIYEYLQKLTRYIPYLQAMVSMKVPSYMLLLKRRNSLPPHSNNTSAMTSPTTTTTTATNNVTTTATTTTTTSSSTMNTTTTTPTPMNDDGVQCMDFHPFLMTMAILLHDDHIYFYNILNEEWSEQVLRHEFQFNVSMIKYKPTKQNESVLAVACEHGILIWDIHRRLPGMSHSTTMSAASSSTTTTMNSERMKDVSRNGVCVFLPSSTRVNGISWGVHSQQQYLLASSSLLDHRVFIWSCHESTNQDWKLLKTLTKFNGGVRHVEFSPDSKYLFVSHITNVFRVYETRNFDFCEKWSCFDQPVKSMAWHGSEYLFIVTEDSDCIHVLRDETSYLMNRTESTMWSTSSGGGNGHHHTMGGTSSGGGGSNGHTMGGTSSSGNGSSHPTNDEFHFEYQCKIPLALYSPFKTHSSLSHMKCCGKIRQIQVHGERLIVSFEQTPLLAVIQIDCSSTRHFICRPMGYIRGPTPKLLRDVKKKSTTRLTLRTPDESTQPIMHEDDENSNTSSSDIFSQVIEESNSNGYHLQFWNNFEKGSLLSVCWKGMDKDKISLYPFYYHVVKPQWNTLYDENNQFYRSRLNKNIERQQLDHDDEEDDTDEPVVGISHTPFKLFDD</sequence>
<feature type="region of interest" description="Disordered" evidence="1">
    <location>
        <begin position="832"/>
        <end position="852"/>
    </location>
</feature>
<dbReference type="InterPro" id="IPR015943">
    <property type="entry name" value="WD40/YVTN_repeat-like_dom_sf"/>
</dbReference>
<organism evidence="2 3">
    <name type="scientific">Naegleria lovaniensis</name>
    <name type="common">Amoeba</name>
    <dbReference type="NCBI Taxonomy" id="51637"/>
    <lineage>
        <taxon>Eukaryota</taxon>
        <taxon>Discoba</taxon>
        <taxon>Heterolobosea</taxon>
        <taxon>Tetramitia</taxon>
        <taxon>Eutetramitia</taxon>
        <taxon>Vahlkampfiidae</taxon>
        <taxon>Naegleria</taxon>
    </lineage>
</organism>
<dbReference type="PANTHER" id="PTHR14494">
    <property type="entry name" value="ALADIN/ADRACALIN/AAAS"/>
    <property type="match status" value="1"/>
</dbReference>
<feature type="compositionally biased region" description="Gly residues" evidence="1">
    <location>
        <begin position="608"/>
        <end position="620"/>
    </location>
</feature>
<feature type="region of interest" description="Disordered" evidence="1">
    <location>
        <begin position="286"/>
        <end position="334"/>
    </location>
</feature>